<keyword evidence="6" id="KW-0963">Cytoplasm</keyword>
<sequence length="285" mass="31806">MRIGIVADKYKDPNFHILEKTAKILSNLGVDVVYPDQREEHRYVGTGSAFKHSWDGVDIAISIGGDGTFLYTCREIYGKNIPIIGVNRGSFGFLAEIDSENLETSLKKLIDGNFTKKSRLMLDVRVIDLDGKLIYQDYALNDAVLYRGDISRIIPCELNINQRYIQTIPSDGIIVAGPSGSTGYALSCGGPIVDPELDLVLVTPISPHTLQNRTYVVKSTDLVEIAIKSDYLYQPYLSVDGRMAVKINNEQKIQVRRAEKQMEIICIDDKEFFAELPGKLKARGI</sequence>
<evidence type="ECO:0000256" key="5">
    <source>
        <dbReference type="ARBA" id="ARBA00047925"/>
    </source>
</evidence>
<evidence type="ECO:0000256" key="2">
    <source>
        <dbReference type="ARBA" id="ARBA00022777"/>
    </source>
</evidence>
<dbReference type="GO" id="GO:0046872">
    <property type="term" value="F:metal ion binding"/>
    <property type="evidence" value="ECO:0007669"/>
    <property type="project" value="UniProtKB-UniRule"/>
</dbReference>
<comment type="function">
    <text evidence="6">Involved in the regulation of the intracellular balance of NAD and NADP, and is a key enzyme in the biosynthesis of NADP. Catalyzes specifically the phosphorylation on 2'-hydroxyl of the adenosine moiety of NAD to yield NADP.</text>
</comment>
<protein>
    <recommendedName>
        <fullName evidence="6">NAD kinase</fullName>
        <ecNumber evidence="6">2.7.1.23</ecNumber>
    </recommendedName>
    <alternativeName>
        <fullName evidence="6">ATP-dependent NAD kinase</fullName>
    </alternativeName>
</protein>
<gene>
    <name evidence="6" type="primary">nadK</name>
    <name evidence="7" type="ORF">C5Q98_03530</name>
</gene>
<comment type="caution">
    <text evidence="6">Lacks conserved residue(s) required for the propagation of feature annotation.</text>
</comment>
<feature type="binding site" evidence="6">
    <location>
        <position position="171"/>
    </location>
    <ligand>
        <name>NAD(+)</name>
        <dbReference type="ChEBI" id="CHEBI:57540"/>
    </ligand>
</feature>
<keyword evidence="6" id="KW-0547">Nucleotide-binding</keyword>
<dbReference type="AlphaFoldDB" id="A0A2S0KMW2"/>
<dbReference type="EC" id="2.7.1.23" evidence="6"/>
<dbReference type="RefSeq" id="WP_106012337.1">
    <property type="nucleotide sequence ID" value="NZ_CP027226.1"/>
</dbReference>
<dbReference type="InterPro" id="IPR002504">
    <property type="entry name" value="NADK"/>
</dbReference>
<dbReference type="Gene3D" id="2.60.200.30">
    <property type="entry name" value="Probable inorganic polyphosphate/atp-NAD kinase, domain 2"/>
    <property type="match status" value="1"/>
</dbReference>
<comment type="subcellular location">
    <subcellularLocation>
        <location evidence="6">Cytoplasm</location>
    </subcellularLocation>
</comment>
<evidence type="ECO:0000256" key="3">
    <source>
        <dbReference type="ARBA" id="ARBA00022857"/>
    </source>
</evidence>
<name>A0A2S0KMW2_9FIRM</name>
<comment type="cofactor">
    <cofactor evidence="6">
        <name>a divalent metal cation</name>
        <dbReference type="ChEBI" id="CHEBI:60240"/>
    </cofactor>
</comment>
<keyword evidence="2 6" id="KW-0418">Kinase</keyword>
<dbReference type="KEGG" id="fsa:C5Q98_03530"/>
<dbReference type="GO" id="GO:0005737">
    <property type="term" value="C:cytoplasm"/>
    <property type="evidence" value="ECO:0007669"/>
    <property type="project" value="UniProtKB-SubCell"/>
</dbReference>
<dbReference type="Pfam" id="PF20143">
    <property type="entry name" value="NAD_kinase_C"/>
    <property type="match status" value="1"/>
</dbReference>
<dbReference type="GO" id="GO:0051287">
    <property type="term" value="F:NAD binding"/>
    <property type="evidence" value="ECO:0007669"/>
    <property type="project" value="UniProtKB-ARBA"/>
</dbReference>
<dbReference type="PANTHER" id="PTHR20275">
    <property type="entry name" value="NAD KINASE"/>
    <property type="match status" value="1"/>
</dbReference>
<dbReference type="SUPFAM" id="SSF111331">
    <property type="entry name" value="NAD kinase/diacylglycerol kinase-like"/>
    <property type="match status" value="1"/>
</dbReference>
<comment type="catalytic activity">
    <reaction evidence="5 6">
        <text>NAD(+) + ATP = ADP + NADP(+) + H(+)</text>
        <dbReference type="Rhea" id="RHEA:18629"/>
        <dbReference type="ChEBI" id="CHEBI:15378"/>
        <dbReference type="ChEBI" id="CHEBI:30616"/>
        <dbReference type="ChEBI" id="CHEBI:57540"/>
        <dbReference type="ChEBI" id="CHEBI:58349"/>
        <dbReference type="ChEBI" id="CHEBI:456216"/>
        <dbReference type="EC" id="2.7.1.23"/>
    </reaction>
</comment>
<dbReference type="Proteomes" id="UP000237947">
    <property type="component" value="Chromosome"/>
</dbReference>
<accession>A0A2S0KMW2</accession>
<evidence type="ECO:0000256" key="4">
    <source>
        <dbReference type="ARBA" id="ARBA00023027"/>
    </source>
</evidence>
<dbReference type="InterPro" id="IPR017437">
    <property type="entry name" value="ATP-NAD_kinase_PpnK-typ_C"/>
</dbReference>
<dbReference type="Gene3D" id="3.40.50.10330">
    <property type="entry name" value="Probable inorganic polyphosphate/atp-NAD kinase, domain 1"/>
    <property type="match status" value="1"/>
</dbReference>
<proteinExistence type="inferred from homology"/>
<keyword evidence="4 6" id="KW-0520">NAD</keyword>
<dbReference type="InterPro" id="IPR016064">
    <property type="entry name" value="NAD/diacylglycerol_kinase_sf"/>
</dbReference>
<feature type="active site" description="Proton acceptor" evidence="6">
    <location>
        <position position="66"/>
    </location>
</feature>
<dbReference type="HAMAP" id="MF_00361">
    <property type="entry name" value="NAD_kinase"/>
    <property type="match status" value="1"/>
</dbReference>
<dbReference type="OrthoDB" id="9774737at2"/>
<dbReference type="PANTHER" id="PTHR20275:SF0">
    <property type="entry name" value="NAD KINASE"/>
    <property type="match status" value="1"/>
</dbReference>
<feature type="binding site" evidence="6">
    <location>
        <position position="152"/>
    </location>
    <ligand>
        <name>NAD(+)</name>
        <dbReference type="ChEBI" id="CHEBI:57540"/>
    </ligand>
</feature>
<evidence type="ECO:0000313" key="7">
    <source>
        <dbReference type="EMBL" id="AVM42354.1"/>
    </source>
</evidence>
<reference evidence="8" key="1">
    <citation type="submission" date="2018-02" db="EMBL/GenBank/DDBJ databases">
        <authorList>
            <person name="Holder M.E."/>
            <person name="Ajami N.J."/>
            <person name="Petrosino J.F."/>
        </authorList>
    </citation>
    <scope>NUCLEOTIDE SEQUENCE [LARGE SCALE GENOMIC DNA]</scope>
    <source>
        <strain evidence="8">CCUG 47711</strain>
    </source>
</reference>
<dbReference type="GO" id="GO:0003951">
    <property type="term" value="F:NAD+ kinase activity"/>
    <property type="evidence" value="ECO:0007669"/>
    <property type="project" value="UniProtKB-UniRule"/>
</dbReference>
<dbReference type="GO" id="GO:0006741">
    <property type="term" value="P:NADP+ biosynthetic process"/>
    <property type="evidence" value="ECO:0007669"/>
    <property type="project" value="UniProtKB-UniRule"/>
</dbReference>
<organism evidence="7 8">
    <name type="scientific">Fastidiosipila sanguinis</name>
    <dbReference type="NCBI Taxonomy" id="236753"/>
    <lineage>
        <taxon>Bacteria</taxon>
        <taxon>Bacillati</taxon>
        <taxon>Bacillota</taxon>
        <taxon>Clostridia</taxon>
        <taxon>Eubacteriales</taxon>
        <taxon>Oscillospiraceae</taxon>
        <taxon>Fastidiosipila</taxon>
    </lineage>
</organism>
<dbReference type="InterPro" id="IPR017438">
    <property type="entry name" value="ATP-NAD_kinase_N"/>
</dbReference>
<dbReference type="EMBL" id="CP027226">
    <property type="protein sequence ID" value="AVM42354.1"/>
    <property type="molecule type" value="Genomic_DNA"/>
</dbReference>
<evidence type="ECO:0000256" key="6">
    <source>
        <dbReference type="HAMAP-Rule" id="MF_00361"/>
    </source>
</evidence>
<feature type="binding site" evidence="6">
    <location>
        <begin position="66"/>
        <end position="67"/>
    </location>
    <ligand>
        <name>NAD(+)</name>
        <dbReference type="ChEBI" id="CHEBI:57540"/>
    </ligand>
</feature>
<comment type="similarity">
    <text evidence="6">Belongs to the NAD kinase family.</text>
</comment>
<feature type="binding site" evidence="6">
    <location>
        <begin position="182"/>
        <end position="187"/>
    </location>
    <ligand>
        <name>NAD(+)</name>
        <dbReference type="ChEBI" id="CHEBI:57540"/>
    </ligand>
</feature>
<keyword evidence="8" id="KW-1185">Reference proteome</keyword>
<feature type="binding site" evidence="6">
    <location>
        <begin position="141"/>
        <end position="142"/>
    </location>
    <ligand>
        <name>NAD(+)</name>
        <dbReference type="ChEBI" id="CHEBI:57540"/>
    </ligand>
</feature>
<dbReference type="GO" id="GO:0019674">
    <property type="term" value="P:NAD+ metabolic process"/>
    <property type="evidence" value="ECO:0007669"/>
    <property type="project" value="InterPro"/>
</dbReference>
<keyword evidence="3 6" id="KW-0521">NADP</keyword>
<keyword evidence="6" id="KW-0067">ATP-binding</keyword>
<keyword evidence="1 6" id="KW-0808">Transferase</keyword>
<dbReference type="Pfam" id="PF01513">
    <property type="entry name" value="NAD_kinase"/>
    <property type="match status" value="1"/>
</dbReference>
<dbReference type="GO" id="GO:0005524">
    <property type="term" value="F:ATP binding"/>
    <property type="evidence" value="ECO:0007669"/>
    <property type="project" value="UniProtKB-KW"/>
</dbReference>
<evidence type="ECO:0000256" key="1">
    <source>
        <dbReference type="ARBA" id="ARBA00022679"/>
    </source>
</evidence>
<evidence type="ECO:0000313" key="8">
    <source>
        <dbReference type="Proteomes" id="UP000237947"/>
    </source>
</evidence>